<dbReference type="STRING" id="980251.GCA_001642875_03285"/>
<dbReference type="Pfam" id="PF00697">
    <property type="entry name" value="PRAI"/>
    <property type="match status" value="1"/>
</dbReference>
<dbReference type="KEGG" id="mff:MFFC18_16840"/>
<comment type="catalytic activity">
    <reaction evidence="1 9">
        <text>N-(5-phospho-beta-D-ribosyl)anthranilate = 1-(2-carboxyphenylamino)-1-deoxy-D-ribulose 5-phosphate</text>
        <dbReference type="Rhea" id="RHEA:21540"/>
        <dbReference type="ChEBI" id="CHEBI:18277"/>
        <dbReference type="ChEBI" id="CHEBI:58613"/>
        <dbReference type="EC" id="5.3.1.24"/>
    </reaction>
</comment>
<keyword evidence="6 9" id="KW-0822">Tryptophan biosynthesis</keyword>
<protein>
    <recommendedName>
        <fullName evidence="4 9">N-(5'-phosphoribosyl)anthranilate isomerase</fullName>
        <shortName evidence="9">PRAI</shortName>
        <ecNumber evidence="3 9">5.3.1.24</ecNumber>
    </recommendedName>
</protein>
<dbReference type="SUPFAM" id="SSF51366">
    <property type="entry name" value="Ribulose-phoshate binding barrel"/>
    <property type="match status" value="1"/>
</dbReference>
<dbReference type="Gene3D" id="3.20.20.70">
    <property type="entry name" value="Aldolase class I"/>
    <property type="match status" value="1"/>
</dbReference>
<evidence type="ECO:0000256" key="8">
    <source>
        <dbReference type="ARBA" id="ARBA00023235"/>
    </source>
</evidence>
<dbReference type="Proteomes" id="UP000322214">
    <property type="component" value="Chromosome"/>
</dbReference>
<dbReference type="PANTHER" id="PTHR42894">
    <property type="entry name" value="N-(5'-PHOSPHORIBOSYL)ANTHRANILATE ISOMERASE"/>
    <property type="match status" value="1"/>
</dbReference>
<evidence type="ECO:0000256" key="7">
    <source>
        <dbReference type="ARBA" id="ARBA00023141"/>
    </source>
</evidence>
<sequence length="216" mass="22878">MKPIRTKICGITRTEDAVSTHESGADAIGLNFYERSKRFVSPELARTIAESVSGKIAVVGVFVNSTVADICEIVALVGLSHVQFHGDEEPSIVAELKANQPETKSIRAVRIMDNDFEKAQSEIDQWQDAGVDAILLDAASAGSFGGTGNQLDWDSIERLKISVPWLLAGGLNPDNVAMAIAACEPGGVDVASGVESGPGIKNATLVRKFVSESKPN</sequence>
<gene>
    <name evidence="9 11" type="primary">trpF</name>
    <name evidence="11" type="ORF">MFFC18_16840</name>
</gene>
<dbReference type="InterPro" id="IPR044643">
    <property type="entry name" value="TrpF_fam"/>
</dbReference>
<evidence type="ECO:0000256" key="5">
    <source>
        <dbReference type="ARBA" id="ARBA00022605"/>
    </source>
</evidence>
<dbReference type="InterPro" id="IPR013785">
    <property type="entry name" value="Aldolase_TIM"/>
</dbReference>
<dbReference type="GO" id="GO:0004640">
    <property type="term" value="F:phosphoribosylanthranilate isomerase activity"/>
    <property type="evidence" value="ECO:0007669"/>
    <property type="project" value="UniProtKB-UniRule"/>
</dbReference>
<evidence type="ECO:0000256" key="9">
    <source>
        <dbReference type="HAMAP-Rule" id="MF_00135"/>
    </source>
</evidence>
<evidence type="ECO:0000256" key="1">
    <source>
        <dbReference type="ARBA" id="ARBA00001164"/>
    </source>
</evidence>
<feature type="domain" description="N-(5'phosphoribosyl) anthranilate isomerase (PRAI)" evidence="10">
    <location>
        <begin position="7"/>
        <end position="211"/>
    </location>
</feature>
<evidence type="ECO:0000313" key="12">
    <source>
        <dbReference type="Proteomes" id="UP000322214"/>
    </source>
</evidence>
<dbReference type="OrthoDB" id="9786954at2"/>
<name>A0A5B9P6C5_9BACT</name>
<dbReference type="CDD" id="cd00405">
    <property type="entry name" value="PRAI"/>
    <property type="match status" value="1"/>
</dbReference>
<evidence type="ECO:0000256" key="4">
    <source>
        <dbReference type="ARBA" id="ARBA00022272"/>
    </source>
</evidence>
<keyword evidence="8 9" id="KW-0413">Isomerase</keyword>
<proteinExistence type="inferred from homology"/>
<dbReference type="RefSeq" id="WP_075085498.1">
    <property type="nucleotide sequence ID" value="NZ_CP042912.1"/>
</dbReference>
<dbReference type="InterPro" id="IPR011060">
    <property type="entry name" value="RibuloseP-bd_barrel"/>
</dbReference>
<reference evidence="11 12" key="1">
    <citation type="submission" date="2019-08" db="EMBL/GenBank/DDBJ databases">
        <title>Deep-cultivation of Planctomycetes and their phenomic and genomic characterization uncovers novel biology.</title>
        <authorList>
            <person name="Wiegand S."/>
            <person name="Jogler M."/>
            <person name="Boedeker C."/>
            <person name="Pinto D."/>
            <person name="Vollmers J."/>
            <person name="Rivas-Marin E."/>
            <person name="Kohn T."/>
            <person name="Peeters S.H."/>
            <person name="Heuer A."/>
            <person name="Rast P."/>
            <person name="Oberbeckmann S."/>
            <person name="Bunk B."/>
            <person name="Jeske O."/>
            <person name="Meyerdierks A."/>
            <person name="Storesund J.E."/>
            <person name="Kallscheuer N."/>
            <person name="Luecker S."/>
            <person name="Lage O.M."/>
            <person name="Pohl T."/>
            <person name="Merkel B.J."/>
            <person name="Hornburger P."/>
            <person name="Mueller R.-W."/>
            <person name="Bruemmer F."/>
            <person name="Labrenz M."/>
            <person name="Spormann A.M."/>
            <person name="Op den Camp H."/>
            <person name="Overmann J."/>
            <person name="Amann R."/>
            <person name="Jetten M.S.M."/>
            <person name="Mascher T."/>
            <person name="Medema M.H."/>
            <person name="Devos D.P."/>
            <person name="Kaster A.-K."/>
            <person name="Ovreas L."/>
            <person name="Rohde M."/>
            <person name="Galperin M.Y."/>
            <person name="Jogler C."/>
        </authorList>
    </citation>
    <scope>NUCLEOTIDE SEQUENCE [LARGE SCALE GENOMIC DNA]</scope>
    <source>
        <strain evidence="11 12">FC18</strain>
    </source>
</reference>
<keyword evidence="7 9" id="KW-0057">Aromatic amino acid biosynthesis</keyword>
<accession>A0A5B9P6C5</accession>
<keyword evidence="12" id="KW-1185">Reference proteome</keyword>
<dbReference type="EC" id="5.3.1.24" evidence="3 9"/>
<organism evidence="11 12">
    <name type="scientific">Mariniblastus fucicola</name>
    <dbReference type="NCBI Taxonomy" id="980251"/>
    <lineage>
        <taxon>Bacteria</taxon>
        <taxon>Pseudomonadati</taxon>
        <taxon>Planctomycetota</taxon>
        <taxon>Planctomycetia</taxon>
        <taxon>Pirellulales</taxon>
        <taxon>Pirellulaceae</taxon>
        <taxon>Mariniblastus</taxon>
    </lineage>
</organism>
<dbReference type="UniPathway" id="UPA00035">
    <property type="reaction ID" value="UER00042"/>
</dbReference>
<evidence type="ECO:0000256" key="2">
    <source>
        <dbReference type="ARBA" id="ARBA00004664"/>
    </source>
</evidence>
<dbReference type="EMBL" id="CP042912">
    <property type="protein sequence ID" value="QEG21824.1"/>
    <property type="molecule type" value="Genomic_DNA"/>
</dbReference>
<dbReference type="AlphaFoldDB" id="A0A5B9P6C5"/>
<dbReference type="GO" id="GO:0000162">
    <property type="term" value="P:L-tryptophan biosynthetic process"/>
    <property type="evidence" value="ECO:0007669"/>
    <property type="project" value="UniProtKB-UniRule"/>
</dbReference>
<dbReference type="HAMAP" id="MF_00135">
    <property type="entry name" value="PRAI"/>
    <property type="match status" value="1"/>
</dbReference>
<evidence type="ECO:0000313" key="11">
    <source>
        <dbReference type="EMBL" id="QEG21824.1"/>
    </source>
</evidence>
<evidence type="ECO:0000256" key="3">
    <source>
        <dbReference type="ARBA" id="ARBA00012572"/>
    </source>
</evidence>
<comment type="pathway">
    <text evidence="2 9">Amino-acid biosynthesis; L-tryptophan biosynthesis; L-tryptophan from chorismate: step 3/5.</text>
</comment>
<comment type="similarity">
    <text evidence="9">Belongs to the TrpF family.</text>
</comment>
<dbReference type="InterPro" id="IPR001240">
    <property type="entry name" value="PRAI_dom"/>
</dbReference>
<evidence type="ECO:0000256" key="6">
    <source>
        <dbReference type="ARBA" id="ARBA00022822"/>
    </source>
</evidence>
<keyword evidence="5 9" id="KW-0028">Amino-acid biosynthesis</keyword>
<dbReference type="PANTHER" id="PTHR42894:SF1">
    <property type="entry name" value="N-(5'-PHOSPHORIBOSYL)ANTHRANILATE ISOMERASE"/>
    <property type="match status" value="1"/>
</dbReference>
<evidence type="ECO:0000259" key="10">
    <source>
        <dbReference type="Pfam" id="PF00697"/>
    </source>
</evidence>